<dbReference type="Gene3D" id="3.40.50.2300">
    <property type="match status" value="2"/>
</dbReference>
<dbReference type="KEGG" id="sper:EW093_00420"/>
<dbReference type="EMBL" id="CP035807">
    <property type="protein sequence ID" value="QEN03229.1"/>
    <property type="molecule type" value="Genomic_DNA"/>
</dbReference>
<keyword evidence="2" id="KW-1185">Reference proteome</keyword>
<dbReference type="SUPFAM" id="SSF53822">
    <property type="entry name" value="Periplasmic binding protein-like I"/>
    <property type="match status" value="1"/>
</dbReference>
<evidence type="ECO:0000313" key="2">
    <source>
        <dbReference type="Proteomes" id="UP000323824"/>
    </source>
</evidence>
<accession>A0A5C1Q8D9</accession>
<proteinExistence type="predicted"/>
<dbReference type="PROSITE" id="PS51257">
    <property type="entry name" value="PROKAR_LIPOPROTEIN"/>
    <property type="match status" value="1"/>
</dbReference>
<dbReference type="PANTHER" id="PTHR35271">
    <property type="entry name" value="ABC TRANSPORTER, SUBSTRATE-BINDING LIPOPROTEIN-RELATED"/>
    <property type="match status" value="1"/>
</dbReference>
<evidence type="ECO:0000313" key="1">
    <source>
        <dbReference type="EMBL" id="QEN03229.1"/>
    </source>
</evidence>
<reference evidence="1 2" key="1">
    <citation type="submission" date="2019-02" db="EMBL/GenBank/DDBJ databases">
        <authorList>
            <person name="Fomenkov A."/>
            <person name="Dubinina G."/>
            <person name="Grabovich M."/>
            <person name="Vincze T."/>
            <person name="Roberts R.J."/>
        </authorList>
    </citation>
    <scope>NUCLEOTIDE SEQUENCE [LARGE SCALE GENOMIC DNA]</scope>
    <source>
        <strain evidence="1 2">P</strain>
    </source>
</reference>
<dbReference type="InterPro" id="IPR007487">
    <property type="entry name" value="ABC_transpt-TYRBP-like"/>
</dbReference>
<dbReference type="AlphaFoldDB" id="A0A5C1Q8D9"/>
<dbReference type="RefSeq" id="WP_149566489.1">
    <property type="nucleotide sequence ID" value="NZ_CP035807.1"/>
</dbReference>
<organism evidence="1 2">
    <name type="scientific">Thiospirochaeta perfilievii</name>
    <dbReference type="NCBI Taxonomy" id="252967"/>
    <lineage>
        <taxon>Bacteria</taxon>
        <taxon>Pseudomonadati</taxon>
        <taxon>Spirochaetota</taxon>
        <taxon>Spirochaetia</taxon>
        <taxon>Spirochaetales</taxon>
        <taxon>Spirochaetaceae</taxon>
        <taxon>Thiospirochaeta</taxon>
    </lineage>
</organism>
<dbReference type="CDD" id="cd06325">
    <property type="entry name" value="PBP1_ABC_unchar_transporter"/>
    <property type="match status" value="1"/>
</dbReference>
<sequence length="320" mass="34119">MKKFITLITLLFTVFMFSCKEESTNLKIGISKIVAHPALDAIEQGIIDTIKKDFPNAEFDLQNANGDMGTATQIANKFKMDKVDLAIGIATPTAMALVGVLEDIPVVYSAVTDPVSAGIVSSLDKGEIGVAGVSDMTPVASQIELLNKITPIKRLGHIYNSGEANGVSLKDMAKKYCEERGIEFVEAVVTNTSEVKQAALSIMGKVDGLYLSNDNTIFAALPAILELANENRVPVMTADPQSALDGDVFAAMGFDQYKLGVASGKVAVEVLNGKDTTDMPTVFLTNTSDLNFILNLDVAKKIGITIPKNIIELATTVIGE</sequence>
<protein>
    <submittedName>
        <fullName evidence="1">ABC transporter substrate-binding protein</fullName>
    </submittedName>
</protein>
<dbReference type="InterPro" id="IPR028082">
    <property type="entry name" value="Peripla_BP_I"/>
</dbReference>
<dbReference type="PANTHER" id="PTHR35271:SF1">
    <property type="entry name" value="ABC TRANSPORTER, SUBSTRATE-BINDING LIPOPROTEIN"/>
    <property type="match status" value="1"/>
</dbReference>
<dbReference type="Proteomes" id="UP000323824">
    <property type="component" value="Chromosome"/>
</dbReference>
<dbReference type="OrthoDB" id="9776955at2"/>
<dbReference type="Pfam" id="PF04392">
    <property type="entry name" value="ABC_sub_bind"/>
    <property type="match status" value="1"/>
</dbReference>
<reference evidence="1 2" key="2">
    <citation type="submission" date="2019-09" db="EMBL/GenBank/DDBJ databases">
        <title>Complete Genome Sequence and Methylome Analysis of free living Spirochaetas.</title>
        <authorList>
            <person name="Leshcheva N."/>
            <person name="Mikheeva N."/>
        </authorList>
    </citation>
    <scope>NUCLEOTIDE SEQUENCE [LARGE SCALE GENOMIC DNA]</scope>
    <source>
        <strain evidence="1 2">P</strain>
    </source>
</reference>
<gene>
    <name evidence="1" type="ORF">EW093_00420</name>
</gene>
<name>A0A5C1Q8D9_9SPIO</name>